<organism evidence="11 12">
    <name type="scientific">Dillenia turbinata</name>
    <dbReference type="NCBI Taxonomy" id="194707"/>
    <lineage>
        <taxon>Eukaryota</taxon>
        <taxon>Viridiplantae</taxon>
        <taxon>Streptophyta</taxon>
        <taxon>Embryophyta</taxon>
        <taxon>Tracheophyta</taxon>
        <taxon>Spermatophyta</taxon>
        <taxon>Magnoliopsida</taxon>
        <taxon>eudicotyledons</taxon>
        <taxon>Gunneridae</taxon>
        <taxon>Pentapetalae</taxon>
        <taxon>Dilleniales</taxon>
        <taxon>Dilleniaceae</taxon>
        <taxon>Dillenia</taxon>
    </lineage>
</organism>
<protein>
    <submittedName>
        <fullName evidence="11">Bromodomain</fullName>
    </submittedName>
</protein>
<proteinExistence type="predicted"/>
<dbReference type="PANTHER" id="PTHR46136:SF19">
    <property type="entry name" value="TRANSCRIPTION FACTOR GTE12"/>
    <property type="match status" value="1"/>
</dbReference>
<evidence type="ECO:0000256" key="8">
    <source>
        <dbReference type="SAM" id="Coils"/>
    </source>
</evidence>
<evidence type="ECO:0000256" key="6">
    <source>
        <dbReference type="ARBA" id="ARBA00023242"/>
    </source>
</evidence>
<dbReference type="InterPro" id="IPR037377">
    <property type="entry name" value="GTE_bromo"/>
</dbReference>
<dbReference type="Gene3D" id="1.20.920.10">
    <property type="entry name" value="Bromodomain-like"/>
    <property type="match status" value="1"/>
</dbReference>
<dbReference type="Proteomes" id="UP001370490">
    <property type="component" value="Unassembled WGS sequence"/>
</dbReference>
<reference evidence="11 12" key="1">
    <citation type="submission" date="2023-12" db="EMBL/GenBank/DDBJ databases">
        <title>A high-quality genome assembly for Dillenia turbinata (Dilleniales).</title>
        <authorList>
            <person name="Chanderbali A."/>
        </authorList>
    </citation>
    <scope>NUCLEOTIDE SEQUENCE [LARGE SCALE GENOMIC DNA]</scope>
    <source>
        <strain evidence="11">LSX21</strain>
        <tissue evidence="11">Leaf</tissue>
    </source>
</reference>
<evidence type="ECO:0000256" key="2">
    <source>
        <dbReference type="ARBA" id="ARBA00023015"/>
    </source>
</evidence>
<dbReference type="PROSITE" id="PS50014">
    <property type="entry name" value="BROMODOMAIN_2"/>
    <property type="match status" value="1"/>
</dbReference>
<dbReference type="GO" id="GO:0005634">
    <property type="term" value="C:nucleus"/>
    <property type="evidence" value="ECO:0007669"/>
    <property type="project" value="UniProtKB-SubCell"/>
</dbReference>
<dbReference type="Pfam" id="PF00439">
    <property type="entry name" value="Bromodomain"/>
    <property type="match status" value="1"/>
</dbReference>
<dbReference type="InterPro" id="IPR052442">
    <property type="entry name" value="Env_Response_Regulator"/>
</dbReference>
<evidence type="ECO:0000313" key="12">
    <source>
        <dbReference type="Proteomes" id="UP001370490"/>
    </source>
</evidence>
<dbReference type="SMART" id="SM00297">
    <property type="entry name" value="BROMO"/>
    <property type="match status" value="1"/>
</dbReference>
<dbReference type="PRINTS" id="PR00503">
    <property type="entry name" value="BROMODOMAIN"/>
</dbReference>
<evidence type="ECO:0000259" key="10">
    <source>
        <dbReference type="PROSITE" id="PS50014"/>
    </source>
</evidence>
<keyword evidence="5" id="KW-0804">Transcription</keyword>
<evidence type="ECO:0000256" key="3">
    <source>
        <dbReference type="ARBA" id="ARBA00023054"/>
    </source>
</evidence>
<keyword evidence="12" id="KW-1185">Reference proteome</keyword>
<evidence type="ECO:0000256" key="9">
    <source>
        <dbReference type="SAM" id="MobiDB-lite"/>
    </source>
</evidence>
<comment type="subcellular location">
    <subcellularLocation>
        <location evidence="1">Nucleus</location>
    </subcellularLocation>
</comment>
<accession>A0AAN8USM5</accession>
<dbReference type="CDD" id="cd05506">
    <property type="entry name" value="Bromo_plant1"/>
    <property type="match status" value="1"/>
</dbReference>
<keyword evidence="4 7" id="KW-0103">Bromodomain</keyword>
<gene>
    <name evidence="11" type="ORF">RJ641_018022</name>
</gene>
<dbReference type="AlphaFoldDB" id="A0AAN8USM5"/>
<keyword evidence="3 8" id="KW-0175">Coiled coil</keyword>
<feature type="region of interest" description="Disordered" evidence="9">
    <location>
        <begin position="27"/>
        <end position="49"/>
    </location>
</feature>
<comment type="caution">
    <text evidence="11">The sequence shown here is derived from an EMBL/GenBank/DDBJ whole genome shotgun (WGS) entry which is preliminary data.</text>
</comment>
<keyword evidence="2" id="KW-0805">Transcription regulation</keyword>
<dbReference type="InterPro" id="IPR001487">
    <property type="entry name" value="Bromodomain"/>
</dbReference>
<sequence length="614" mass="68833">MANEDAMIRKTLKFKILTSKLQVGQKDIHANTKTSNKRPPTAIIDDQNRKRPKRMDCIIKEQCSVLLKKLMNHPAGWVFNQPVDPLALNIPDYFSIISHPMDLGTIKSKLEKSIYIDHEEFAADVRLTFSNAMLYNPPANNVHLMAKELSDLFEDNWKSMEAKRKCGKPSGNLSEGAEKVQEPKVIKRVKSTTYIGVLSSKKLMSPEEKQKLRVDLVKVWSGKIPQQLRESLQSFGLLENKERVGLDIDDMSDDKLWLLRRTLRGHCDATAAKAKSTEIPQRYGSKTLVNDISKAKPRPPVNTAAQVCCSCGKVTCQCSRQINRNSLSSGVSSQKSLSGVNRSCSGEGLKMSKLDPDSEGHLSSLDEEITCTGSGGVSATTCPVASEEWETPITEVSSSPQRALRAASLKSRFAGIISKAQQLSQGNVVDPVRLQQDKERLERKQLEGNLAAIVKDGLKDVYSLSMQCDLVRRGQKKERIRLLIKAAQDASRQKAKSQREAARLAVEQMRKTVDITRGHEIVRDVEMLCRRFRSENVMESLGLFIKFEYSMEGDIDSILDGDGEEGEILLTLHERSGFVLQYLVLRYELLLVAKELINMVVSFWLLWSISFSSC</sequence>
<evidence type="ECO:0000256" key="7">
    <source>
        <dbReference type="PROSITE-ProRule" id="PRU00035"/>
    </source>
</evidence>
<feature type="domain" description="Bromo" evidence="10">
    <location>
        <begin position="71"/>
        <end position="143"/>
    </location>
</feature>
<evidence type="ECO:0000256" key="4">
    <source>
        <dbReference type="ARBA" id="ARBA00023117"/>
    </source>
</evidence>
<evidence type="ECO:0000256" key="5">
    <source>
        <dbReference type="ARBA" id="ARBA00023163"/>
    </source>
</evidence>
<dbReference type="InterPro" id="IPR036427">
    <property type="entry name" value="Bromodomain-like_sf"/>
</dbReference>
<name>A0AAN8USM5_9MAGN</name>
<dbReference type="EMBL" id="JBAMMX010000023">
    <property type="protein sequence ID" value="KAK6917271.1"/>
    <property type="molecule type" value="Genomic_DNA"/>
</dbReference>
<dbReference type="SUPFAM" id="SSF47370">
    <property type="entry name" value="Bromodomain"/>
    <property type="match status" value="1"/>
</dbReference>
<dbReference type="PANTHER" id="PTHR46136">
    <property type="entry name" value="TRANSCRIPTION FACTOR GTE8"/>
    <property type="match status" value="1"/>
</dbReference>
<keyword evidence="6" id="KW-0539">Nucleus</keyword>
<feature type="coiled-coil region" evidence="8">
    <location>
        <begin position="480"/>
        <end position="512"/>
    </location>
</feature>
<evidence type="ECO:0000313" key="11">
    <source>
        <dbReference type="EMBL" id="KAK6917271.1"/>
    </source>
</evidence>
<evidence type="ECO:0000256" key="1">
    <source>
        <dbReference type="ARBA" id="ARBA00004123"/>
    </source>
</evidence>